<dbReference type="Gene3D" id="1.20.120.530">
    <property type="entry name" value="GntR ligand-binding domain-like"/>
    <property type="match status" value="1"/>
</dbReference>
<dbReference type="SUPFAM" id="SSF48008">
    <property type="entry name" value="GntR ligand-binding domain-like"/>
    <property type="match status" value="1"/>
</dbReference>
<reference evidence="6" key="1">
    <citation type="submission" date="2017-02" db="EMBL/GenBank/DDBJ databases">
        <authorList>
            <person name="Varghese N."/>
            <person name="Submissions S."/>
        </authorList>
    </citation>
    <scope>NUCLEOTIDE SEQUENCE [LARGE SCALE GENOMIC DNA]</scope>
    <source>
        <strain evidence="6">ATCC 27094</strain>
    </source>
</reference>
<dbReference type="InterPro" id="IPR000524">
    <property type="entry name" value="Tscrpt_reg_HTH_GntR"/>
</dbReference>
<dbReference type="PANTHER" id="PTHR43537:SF5">
    <property type="entry name" value="UXU OPERON TRANSCRIPTIONAL REGULATOR"/>
    <property type="match status" value="1"/>
</dbReference>
<dbReference type="RefSeq" id="WP_085937211.1">
    <property type="nucleotide sequence ID" value="NZ_FUWJ01000011.1"/>
</dbReference>
<evidence type="ECO:0000313" key="6">
    <source>
        <dbReference type="Proteomes" id="UP000190092"/>
    </source>
</evidence>
<dbReference type="PROSITE" id="PS50949">
    <property type="entry name" value="HTH_GNTR"/>
    <property type="match status" value="1"/>
</dbReference>
<name>A0A1T4T0Z2_9HYPH</name>
<sequence>MNPGFDPIKRRRLSDEVSAQIQVRIASGELRSGDKLPPERELATRFGVSRGAVREALRTLERTGLVSLQAGSRGGAFIGQGNPGLIGDSFRNLYQLGSVSLEELTEARQWVESAVVRVAAERATEQDLAALTANVDEAERLFIAKRYDDKIDVHVEFHNLLARATHNAVMMMVMGALMEVMRDFAHAVGGERNDLTIKARRRLLDCLRRRDADGAVASMTEHLDNLHQRYRGRAHHRQRARKKIN</sequence>
<dbReference type="Proteomes" id="UP000190092">
    <property type="component" value="Unassembled WGS sequence"/>
</dbReference>
<dbReference type="SMART" id="SM00895">
    <property type="entry name" value="FCD"/>
    <property type="match status" value="1"/>
</dbReference>
<dbReference type="SUPFAM" id="SSF46785">
    <property type="entry name" value="Winged helix' DNA-binding domain"/>
    <property type="match status" value="1"/>
</dbReference>
<evidence type="ECO:0000259" key="4">
    <source>
        <dbReference type="PROSITE" id="PS50949"/>
    </source>
</evidence>
<dbReference type="Pfam" id="PF00392">
    <property type="entry name" value="GntR"/>
    <property type="match status" value="1"/>
</dbReference>
<dbReference type="InterPro" id="IPR036388">
    <property type="entry name" value="WH-like_DNA-bd_sf"/>
</dbReference>
<dbReference type="AlphaFoldDB" id="A0A1T4T0Z2"/>
<evidence type="ECO:0000256" key="2">
    <source>
        <dbReference type="ARBA" id="ARBA00023125"/>
    </source>
</evidence>
<protein>
    <submittedName>
        <fullName evidence="5">Transcriptional regulator, GntR family</fullName>
    </submittedName>
</protein>
<evidence type="ECO:0000256" key="3">
    <source>
        <dbReference type="ARBA" id="ARBA00023163"/>
    </source>
</evidence>
<keyword evidence="6" id="KW-1185">Reference proteome</keyword>
<keyword evidence="2" id="KW-0238">DNA-binding</keyword>
<dbReference type="InterPro" id="IPR011711">
    <property type="entry name" value="GntR_C"/>
</dbReference>
<evidence type="ECO:0000256" key="1">
    <source>
        <dbReference type="ARBA" id="ARBA00023015"/>
    </source>
</evidence>
<dbReference type="Gene3D" id="1.10.10.10">
    <property type="entry name" value="Winged helix-like DNA-binding domain superfamily/Winged helix DNA-binding domain"/>
    <property type="match status" value="1"/>
</dbReference>
<organism evidence="5 6">
    <name type="scientific">Enhydrobacter aerosaccus</name>
    <dbReference type="NCBI Taxonomy" id="225324"/>
    <lineage>
        <taxon>Bacteria</taxon>
        <taxon>Pseudomonadati</taxon>
        <taxon>Pseudomonadota</taxon>
        <taxon>Alphaproteobacteria</taxon>
        <taxon>Hyphomicrobiales</taxon>
        <taxon>Enhydrobacter</taxon>
    </lineage>
</organism>
<dbReference type="EMBL" id="FUWJ01000011">
    <property type="protein sequence ID" value="SKA34144.1"/>
    <property type="molecule type" value="Genomic_DNA"/>
</dbReference>
<dbReference type="CDD" id="cd07377">
    <property type="entry name" value="WHTH_GntR"/>
    <property type="match status" value="1"/>
</dbReference>
<dbReference type="OrthoDB" id="9812645at2"/>
<dbReference type="PANTHER" id="PTHR43537">
    <property type="entry name" value="TRANSCRIPTIONAL REGULATOR, GNTR FAMILY"/>
    <property type="match status" value="1"/>
</dbReference>
<gene>
    <name evidence="5" type="ORF">SAMN02745126_05485</name>
</gene>
<dbReference type="Pfam" id="PF07729">
    <property type="entry name" value="FCD"/>
    <property type="match status" value="1"/>
</dbReference>
<dbReference type="GO" id="GO:0003700">
    <property type="term" value="F:DNA-binding transcription factor activity"/>
    <property type="evidence" value="ECO:0007669"/>
    <property type="project" value="InterPro"/>
</dbReference>
<dbReference type="GO" id="GO:0003677">
    <property type="term" value="F:DNA binding"/>
    <property type="evidence" value="ECO:0007669"/>
    <property type="project" value="UniProtKB-KW"/>
</dbReference>
<dbReference type="InterPro" id="IPR036390">
    <property type="entry name" value="WH_DNA-bd_sf"/>
</dbReference>
<evidence type="ECO:0000313" key="5">
    <source>
        <dbReference type="EMBL" id="SKA34144.1"/>
    </source>
</evidence>
<feature type="domain" description="HTH gntR-type" evidence="4">
    <location>
        <begin position="11"/>
        <end position="81"/>
    </location>
</feature>
<dbReference type="InterPro" id="IPR008920">
    <property type="entry name" value="TF_FadR/GntR_C"/>
</dbReference>
<keyword evidence="3" id="KW-0804">Transcription</keyword>
<keyword evidence="1" id="KW-0805">Transcription regulation</keyword>
<dbReference type="STRING" id="225324.SAMN02745126_05485"/>
<dbReference type="PRINTS" id="PR00035">
    <property type="entry name" value="HTHGNTR"/>
</dbReference>
<accession>A0A1T4T0Z2</accession>
<proteinExistence type="predicted"/>
<dbReference type="SMART" id="SM00345">
    <property type="entry name" value="HTH_GNTR"/>
    <property type="match status" value="1"/>
</dbReference>